<evidence type="ECO:0000313" key="3">
    <source>
        <dbReference type="Proteomes" id="UP000190061"/>
    </source>
</evidence>
<dbReference type="EMBL" id="FUXP01000007">
    <property type="protein sequence ID" value="SKA11177.1"/>
    <property type="molecule type" value="Genomic_DNA"/>
</dbReference>
<proteinExistence type="predicted"/>
<evidence type="ECO:0000313" key="2">
    <source>
        <dbReference type="EMBL" id="SKA11177.1"/>
    </source>
</evidence>
<dbReference type="STRING" id="1122188.SAMN02745674_01971"/>
<evidence type="ECO:0000256" key="1">
    <source>
        <dbReference type="SAM" id="MobiDB-lite"/>
    </source>
</evidence>
<feature type="compositionally biased region" description="Low complexity" evidence="1">
    <location>
        <begin position="43"/>
        <end position="56"/>
    </location>
</feature>
<protein>
    <submittedName>
        <fullName evidence="2">Uncharacterized protein</fullName>
    </submittedName>
</protein>
<name>A0A1T4R5K7_9GAMM</name>
<accession>A0A1T4R5K7</accession>
<feature type="region of interest" description="Disordered" evidence="1">
    <location>
        <begin position="26"/>
        <end position="75"/>
    </location>
</feature>
<sequence length="75" mass="7674">MTSASTACRLFRGWGMVARHSSRAKGDVLGGNIAPPLVQPGESMSSKSSSIEPSASAGRPVPMILSPHPCGIHCG</sequence>
<dbReference type="Proteomes" id="UP000190061">
    <property type="component" value="Unassembled WGS sequence"/>
</dbReference>
<keyword evidence="3" id="KW-1185">Reference proteome</keyword>
<gene>
    <name evidence="2" type="ORF">SAMN02745674_01971</name>
</gene>
<organism evidence="2 3">
    <name type="scientific">Lysobacter spongiicola DSM 21749</name>
    <dbReference type="NCBI Taxonomy" id="1122188"/>
    <lineage>
        <taxon>Bacteria</taxon>
        <taxon>Pseudomonadati</taxon>
        <taxon>Pseudomonadota</taxon>
        <taxon>Gammaproteobacteria</taxon>
        <taxon>Lysobacterales</taxon>
        <taxon>Lysobacteraceae</taxon>
        <taxon>Novilysobacter</taxon>
    </lineage>
</organism>
<reference evidence="2 3" key="1">
    <citation type="submission" date="2017-02" db="EMBL/GenBank/DDBJ databases">
        <authorList>
            <person name="Peterson S.W."/>
        </authorList>
    </citation>
    <scope>NUCLEOTIDE SEQUENCE [LARGE SCALE GENOMIC DNA]</scope>
    <source>
        <strain evidence="2 3">DSM 21749</strain>
    </source>
</reference>
<dbReference type="AlphaFoldDB" id="A0A1T4R5K7"/>